<evidence type="ECO:0000256" key="4">
    <source>
        <dbReference type="ARBA" id="ARBA00023172"/>
    </source>
</evidence>
<dbReference type="Pfam" id="PF13356">
    <property type="entry name" value="Arm-DNA-bind_3"/>
    <property type="match status" value="1"/>
</dbReference>
<dbReference type="InterPro" id="IPR002104">
    <property type="entry name" value="Integrase_catalytic"/>
</dbReference>
<keyword evidence="3 5" id="KW-0238">DNA-binding</keyword>
<evidence type="ECO:0000313" key="8">
    <source>
        <dbReference type="EMBL" id="MDM5141908.1"/>
    </source>
</evidence>
<accession>A0AAW7ICJ1</accession>
<evidence type="ECO:0000256" key="1">
    <source>
        <dbReference type="ARBA" id="ARBA00008857"/>
    </source>
</evidence>
<sequence>MKAFKFTKATIDALPPAPEGKQVEYCDAMVQGLRLRVGATGSKSFSVAKSKEGRFIRATLGRYPALTIDMARAKALEILGDVAMTGQNPNVIRREQDKLKVTLGEAIDAYLASRGDRIRSETAKHYRADLNNYSGDWMTISLIKLTREKIEVRHKAITEGLPGSWHGAAREFRKAGTGKGSKAQADRWARTLRAVWRFARDHYRDANDRVMLPEPPTEVLSSKRLWHNSPRRNDRIRTHELRRWLDAVEQVRQHAIDWRDDTTATVCDAIDMALFTGLRRSEVFQLTWDRVSMSGGYFWIDKTKNGDPLELPITETLLTIFRRRWHWNLKQSLFVFPGRNPDRPIHEPRRVIAKICAATVPHPNPDGLPPLEFKCHDARRTFGTVAELAEVGQYTIKRLMNHRTLRSADVTQGYIHFTADELRKPATRIERDILEYAGRLDSKNNANSNLLTIFATLPEEEQRRLLLSTAIHNTKR</sequence>
<dbReference type="Pfam" id="PF00589">
    <property type="entry name" value="Phage_integrase"/>
    <property type="match status" value="1"/>
</dbReference>
<dbReference type="Gene3D" id="1.10.443.10">
    <property type="entry name" value="Intergrase catalytic core"/>
    <property type="match status" value="1"/>
</dbReference>
<comment type="caution">
    <text evidence="8">The sequence shown here is derived from an EMBL/GenBank/DDBJ whole genome shotgun (WGS) entry which is preliminary data.</text>
</comment>
<dbReference type="EMBL" id="JAOPLV010000011">
    <property type="protein sequence ID" value="MDM5141908.1"/>
    <property type="molecule type" value="Genomic_DNA"/>
</dbReference>
<dbReference type="Proteomes" id="UP001168216">
    <property type="component" value="Unassembled WGS sequence"/>
</dbReference>
<protein>
    <submittedName>
        <fullName evidence="8">Site-specific integrase</fullName>
    </submittedName>
</protein>
<dbReference type="InterPro" id="IPR025166">
    <property type="entry name" value="Integrase_DNA_bind_dom"/>
</dbReference>
<gene>
    <name evidence="8" type="ORF">OB959_19255</name>
</gene>
<feature type="domain" description="Core-binding (CB)" evidence="7">
    <location>
        <begin position="101"/>
        <end position="200"/>
    </location>
</feature>
<dbReference type="PANTHER" id="PTHR30629">
    <property type="entry name" value="PROPHAGE INTEGRASE"/>
    <property type="match status" value="1"/>
</dbReference>
<dbReference type="CDD" id="cd00796">
    <property type="entry name" value="INT_Rci_Hp1_C"/>
    <property type="match status" value="1"/>
</dbReference>
<dbReference type="RefSeq" id="WP_290022811.1">
    <property type="nucleotide sequence ID" value="NZ_JAOPLV010000011.1"/>
</dbReference>
<dbReference type="Gene3D" id="3.30.160.390">
    <property type="entry name" value="Integrase, DNA-binding domain"/>
    <property type="match status" value="1"/>
</dbReference>
<evidence type="ECO:0000256" key="5">
    <source>
        <dbReference type="PROSITE-ProRule" id="PRU01248"/>
    </source>
</evidence>
<evidence type="ECO:0000256" key="2">
    <source>
        <dbReference type="ARBA" id="ARBA00022908"/>
    </source>
</evidence>
<evidence type="ECO:0000259" key="6">
    <source>
        <dbReference type="PROSITE" id="PS51898"/>
    </source>
</evidence>
<dbReference type="InterPro" id="IPR013762">
    <property type="entry name" value="Integrase-like_cat_sf"/>
</dbReference>
<evidence type="ECO:0000256" key="3">
    <source>
        <dbReference type="ARBA" id="ARBA00023125"/>
    </source>
</evidence>
<dbReference type="SUPFAM" id="SSF56349">
    <property type="entry name" value="DNA breaking-rejoining enzymes"/>
    <property type="match status" value="1"/>
</dbReference>
<dbReference type="AlphaFoldDB" id="A0AAW7ICJ1"/>
<dbReference type="PROSITE" id="PS51898">
    <property type="entry name" value="TYR_RECOMBINASE"/>
    <property type="match status" value="1"/>
</dbReference>
<proteinExistence type="inferred from homology"/>
<dbReference type="InterPro" id="IPR050808">
    <property type="entry name" value="Phage_Integrase"/>
</dbReference>
<dbReference type="InterPro" id="IPR011010">
    <property type="entry name" value="DNA_brk_join_enz"/>
</dbReference>
<keyword evidence="4" id="KW-0233">DNA recombination</keyword>
<evidence type="ECO:0000313" key="9">
    <source>
        <dbReference type="Proteomes" id="UP001168216"/>
    </source>
</evidence>
<feature type="domain" description="Tyr recombinase" evidence="6">
    <location>
        <begin position="231"/>
        <end position="427"/>
    </location>
</feature>
<dbReference type="GO" id="GO:0015074">
    <property type="term" value="P:DNA integration"/>
    <property type="evidence" value="ECO:0007669"/>
    <property type="project" value="UniProtKB-KW"/>
</dbReference>
<dbReference type="GO" id="GO:0006310">
    <property type="term" value="P:DNA recombination"/>
    <property type="evidence" value="ECO:0007669"/>
    <property type="project" value="UniProtKB-KW"/>
</dbReference>
<dbReference type="PROSITE" id="PS51900">
    <property type="entry name" value="CB"/>
    <property type="match status" value="1"/>
</dbReference>
<dbReference type="PANTHER" id="PTHR30629:SF2">
    <property type="entry name" value="PROPHAGE INTEGRASE INTS-RELATED"/>
    <property type="match status" value="1"/>
</dbReference>
<comment type="similarity">
    <text evidence="1">Belongs to the 'phage' integrase family.</text>
</comment>
<dbReference type="GO" id="GO:0003677">
    <property type="term" value="F:DNA binding"/>
    <property type="evidence" value="ECO:0007669"/>
    <property type="project" value="UniProtKB-UniRule"/>
</dbReference>
<reference evidence="8" key="1">
    <citation type="submission" date="2023-08" db="EMBL/GenBank/DDBJ databases">
        <title>WGS of Aeromonas isolates.</title>
        <authorList>
            <person name="Lee H."/>
        </authorList>
    </citation>
    <scope>NUCLEOTIDE SEQUENCE</scope>
    <source>
        <strain evidence="8">SL22</strain>
    </source>
</reference>
<dbReference type="InterPro" id="IPR038488">
    <property type="entry name" value="Integrase_DNA-bd_sf"/>
</dbReference>
<name>A0AAW7ICJ1_9GAMM</name>
<keyword evidence="2" id="KW-0229">DNA integration</keyword>
<organism evidence="8 9">
    <name type="scientific">Aeromonas bestiarum</name>
    <dbReference type="NCBI Taxonomy" id="105751"/>
    <lineage>
        <taxon>Bacteria</taxon>
        <taxon>Pseudomonadati</taxon>
        <taxon>Pseudomonadota</taxon>
        <taxon>Gammaproteobacteria</taxon>
        <taxon>Aeromonadales</taxon>
        <taxon>Aeromonadaceae</taxon>
        <taxon>Aeromonas</taxon>
    </lineage>
</organism>
<evidence type="ECO:0000259" key="7">
    <source>
        <dbReference type="PROSITE" id="PS51900"/>
    </source>
</evidence>
<dbReference type="InterPro" id="IPR044068">
    <property type="entry name" value="CB"/>
</dbReference>